<feature type="region of interest" description="Disordered" evidence="1">
    <location>
        <begin position="98"/>
        <end position="123"/>
    </location>
</feature>
<evidence type="ECO:0000256" key="1">
    <source>
        <dbReference type="SAM" id="MobiDB-lite"/>
    </source>
</evidence>
<reference evidence="2 3" key="1">
    <citation type="submission" date="2017-02" db="EMBL/GenBank/DDBJ databases">
        <title>Draft Genome Sequence of Streptomyces tsukubaensis F601, a Producer of the immunosuppressant tacrolimus FK506.</title>
        <authorList>
            <person name="Zong G."/>
            <person name="Zhong C."/>
            <person name="Fu J."/>
            <person name="Qin R."/>
            <person name="Cao G."/>
        </authorList>
    </citation>
    <scope>NUCLEOTIDE SEQUENCE [LARGE SCALE GENOMIC DNA]</scope>
    <source>
        <strain evidence="2 3">F601</strain>
    </source>
</reference>
<organism evidence="2 3">
    <name type="scientific">Streptomyces tsukubensis</name>
    <dbReference type="NCBI Taxonomy" id="83656"/>
    <lineage>
        <taxon>Bacteria</taxon>
        <taxon>Bacillati</taxon>
        <taxon>Actinomycetota</taxon>
        <taxon>Actinomycetes</taxon>
        <taxon>Kitasatosporales</taxon>
        <taxon>Streptomycetaceae</taxon>
        <taxon>Streptomyces</taxon>
    </lineage>
</organism>
<gene>
    <name evidence="2" type="ORF">B1H18_32405</name>
</gene>
<dbReference type="RefSeq" id="WP_077974042.1">
    <property type="nucleotide sequence ID" value="NZ_CP045178.1"/>
</dbReference>
<feature type="compositionally biased region" description="Basic and acidic residues" evidence="1">
    <location>
        <begin position="43"/>
        <end position="56"/>
    </location>
</feature>
<dbReference type="EMBL" id="MVFC01000048">
    <property type="protein sequence ID" value="OON71781.1"/>
    <property type="molecule type" value="Genomic_DNA"/>
</dbReference>
<comment type="caution">
    <text evidence="2">The sequence shown here is derived from an EMBL/GenBank/DDBJ whole genome shotgun (WGS) entry which is preliminary data.</text>
</comment>
<evidence type="ECO:0000313" key="2">
    <source>
        <dbReference type="EMBL" id="OON71781.1"/>
    </source>
</evidence>
<dbReference type="AlphaFoldDB" id="A0A1V4A001"/>
<accession>A0A1V4A001</accession>
<protein>
    <submittedName>
        <fullName evidence="2">Uncharacterized protein</fullName>
    </submittedName>
</protein>
<dbReference type="STRING" id="83656.B1H18_32405"/>
<evidence type="ECO:0000313" key="3">
    <source>
        <dbReference type="Proteomes" id="UP000190539"/>
    </source>
</evidence>
<feature type="region of interest" description="Disordered" evidence="1">
    <location>
        <begin position="17"/>
        <end position="74"/>
    </location>
</feature>
<name>A0A1V4A001_9ACTN</name>
<proteinExistence type="predicted"/>
<dbReference type="Proteomes" id="UP000190539">
    <property type="component" value="Unassembled WGS sequence"/>
</dbReference>
<keyword evidence="3" id="KW-1185">Reference proteome</keyword>
<sequence length="123" mass="13044">MYRRLIEDFSCDRAGFAQSGQIQAQPPPQAHHALRTAEGPRQPAREPRPRPEEQDHAGAAGAIGQDPSVLPSPGSALMNVRAVVLAAVLTGLILGMAGRRAEHRATPDRSTSVAEAGRHGDRA</sequence>